<evidence type="ECO:0000256" key="4">
    <source>
        <dbReference type="ARBA" id="ARBA00022679"/>
    </source>
</evidence>
<comment type="catalytic activity">
    <reaction evidence="1">
        <text>ATP + protein L-histidine = ADP + protein N-phospho-L-histidine.</text>
        <dbReference type="EC" id="2.7.13.3"/>
    </reaction>
</comment>
<dbReference type="InterPro" id="IPR003018">
    <property type="entry name" value="GAF"/>
</dbReference>
<evidence type="ECO:0000313" key="9">
    <source>
        <dbReference type="EMBL" id="SED93628.1"/>
    </source>
</evidence>
<dbReference type="SMART" id="SM00387">
    <property type="entry name" value="HATPase_c"/>
    <property type="match status" value="1"/>
</dbReference>
<dbReference type="PRINTS" id="PR00344">
    <property type="entry name" value="BCTRLSENSOR"/>
</dbReference>
<proteinExistence type="predicted"/>
<dbReference type="EMBL" id="FNUE01000001">
    <property type="protein sequence ID" value="SED93628.1"/>
    <property type="molecule type" value="Genomic_DNA"/>
</dbReference>
<dbReference type="InterPro" id="IPR036890">
    <property type="entry name" value="HATPase_C_sf"/>
</dbReference>
<evidence type="ECO:0000313" key="10">
    <source>
        <dbReference type="Proteomes" id="UP000037716"/>
    </source>
</evidence>
<dbReference type="STRING" id="1300348.I602_1749"/>
<sequence>MAQKEDFQVEKDNIIDYQLRFQKLLISISTKYINADLSNVTSLIESSLEQIGNFVGADRSYVFSYDLKNKTTSNTFEWCKDGIEPEIENLQNIPINYIQQWLDAHTKGEAFYVEDVSLLTDDGEFGLKAILEPQGIKSLIAIPKIKNNELIGFVGFDSVEKIHKYSEDEKNLLFVFASMLVNIIQRKEQETLIEKQKKSEETLLKNIAKQNQQINEYTQMVSHDLKSPILNIHTLISWCKTDLKESLDSQNLNHLDEILFNVEKMDSLIDGILDYSTVDKVDAKDKVLDLNQLVQNIVNNMSIPDHVVVNIQDNLPSIIGNSWRYKLVFKNLIQNAIEYNDKENPKVEVGFENKENFYKFSVKDNGIGIKPGYFDKVFKVFSKLHNNTSSPGIGLSIVKKIITNYKGDIWIESKENIGTTIYFTVLKQN</sequence>
<reference evidence="9 11" key="2">
    <citation type="submission" date="2016-10" db="EMBL/GenBank/DDBJ databases">
        <authorList>
            <person name="Varghese N."/>
            <person name="Submissions S."/>
        </authorList>
    </citation>
    <scope>NUCLEOTIDE SEQUENCE [LARGE SCALE GENOMIC DNA]</scope>
    <source>
        <strain evidence="9 11">DSW-5</strain>
    </source>
</reference>
<dbReference type="RefSeq" id="WP_053974320.1">
    <property type="nucleotide sequence ID" value="NZ_FNUE01000001.1"/>
</dbReference>
<evidence type="ECO:0000256" key="6">
    <source>
        <dbReference type="SAM" id="Coils"/>
    </source>
</evidence>
<comment type="caution">
    <text evidence="8">The sequence shown here is derived from an EMBL/GenBank/DDBJ whole genome shotgun (WGS) entry which is preliminary data.</text>
</comment>
<dbReference type="InterPro" id="IPR003661">
    <property type="entry name" value="HisK_dim/P_dom"/>
</dbReference>
<dbReference type="Pfam" id="PF01590">
    <property type="entry name" value="GAF"/>
    <property type="match status" value="1"/>
</dbReference>
<dbReference type="PROSITE" id="PS50109">
    <property type="entry name" value="HIS_KIN"/>
    <property type="match status" value="1"/>
</dbReference>
<dbReference type="PANTHER" id="PTHR43304:SF1">
    <property type="entry name" value="PAC DOMAIN-CONTAINING PROTEIN"/>
    <property type="match status" value="1"/>
</dbReference>
<evidence type="ECO:0000256" key="3">
    <source>
        <dbReference type="ARBA" id="ARBA00022553"/>
    </source>
</evidence>
<dbReference type="SUPFAM" id="SSF47384">
    <property type="entry name" value="Homodimeric domain of signal transducing histidine kinase"/>
    <property type="match status" value="1"/>
</dbReference>
<dbReference type="InterPro" id="IPR029016">
    <property type="entry name" value="GAF-like_dom_sf"/>
</dbReference>
<keyword evidence="3" id="KW-0597">Phosphoprotein</keyword>
<accession>A0A0M9CHD2</accession>
<feature type="domain" description="Histidine kinase" evidence="7">
    <location>
        <begin position="220"/>
        <end position="429"/>
    </location>
</feature>
<evidence type="ECO:0000256" key="1">
    <source>
        <dbReference type="ARBA" id="ARBA00000085"/>
    </source>
</evidence>
<feature type="coiled-coil region" evidence="6">
    <location>
        <begin position="193"/>
        <end position="220"/>
    </location>
</feature>
<evidence type="ECO:0000313" key="8">
    <source>
        <dbReference type="EMBL" id="KOY52189.1"/>
    </source>
</evidence>
<keyword evidence="11" id="KW-1185">Reference proteome</keyword>
<dbReference type="Proteomes" id="UP000183071">
    <property type="component" value="Unassembled WGS sequence"/>
</dbReference>
<dbReference type="InterPro" id="IPR004358">
    <property type="entry name" value="Sig_transdc_His_kin-like_C"/>
</dbReference>
<dbReference type="InterPro" id="IPR036097">
    <property type="entry name" value="HisK_dim/P_sf"/>
</dbReference>
<evidence type="ECO:0000313" key="11">
    <source>
        <dbReference type="Proteomes" id="UP000183071"/>
    </source>
</evidence>
<dbReference type="EC" id="2.7.13.3" evidence="2"/>
<dbReference type="SUPFAM" id="SSF55781">
    <property type="entry name" value="GAF domain-like"/>
    <property type="match status" value="1"/>
</dbReference>
<dbReference type="Pfam" id="PF02518">
    <property type="entry name" value="HATPase_c"/>
    <property type="match status" value="1"/>
</dbReference>
<dbReference type="AlphaFoldDB" id="A0A0M9CHD2"/>
<dbReference type="Proteomes" id="UP000037716">
    <property type="component" value="Unassembled WGS sequence"/>
</dbReference>
<dbReference type="CDD" id="cd00082">
    <property type="entry name" value="HisKA"/>
    <property type="match status" value="1"/>
</dbReference>
<dbReference type="Gene3D" id="3.30.450.40">
    <property type="match status" value="1"/>
</dbReference>
<keyword evidence="4" id="KW-0808">Transferase</keyword>
<dbReference type="InterPro" id="IPR052162">
    <property type="entry name" value="Sensor_kinase/Photoreceptor"/>
</dbReference>
<dbReference type="Pfam" id="PF00512">
    <property type="entry name" value="HisKA"/>
    <property type="match status" value="1"/>
</dbReference>
<organism evidence="8 10">
    <name type="scientific">Polaribacter dokdonensis DSW-5</name>
    <dbReference type="NCBI Taxonomy" id="1300348"/>
    <lineage>
        <taxon>Bacteria</taxon>
        <taxon>Pseudomonadati</taxon>
        <taxon>Bacteroidota</taxon>
        <taxon>Flavobacteriia</taxon>
        <taxon>Flavobacteriales</taxon>
        <taxon>Flavobacteriaceae</taxon>
    </lineage>
</organism>
<dbReference type="PATRIC" id="fig|1300348.6.peg.1748"/>
<dbReference type="Gene3D" id="1.10.287.130">
    <property type="match status" value="1"/>
</dbReference>
<dbReference type="SUPFAM" id="SSF55874">
    <property type="entry name" value="ATPase domain of HSP90 chaperone/DNA topoisomerase II/histidine kinase"/>
    <property type="match status" value="1"/>
</dbReference>
<evidence type="ECO:0000256" key="2">
    <source>
        <dbReference type="ARBA" id="ARBA00012438"/>
    </source>
</evidence>
<evidence type="ECO:0000256" key="5">
    <source>
        <dbReference type="ARBA" id="ARBA00022777"/>
    </source>
</evidence>
<dbReference type="InterPro" id="IPR005467">
    <property type="entry name" value="His_kinase_dom"/>
</dbReference>
<protein>
    <recommendedName>
        <fullName evidence="2">histidine kinase</fullName>
        <ecNumber evidence="2">2.7.13.3</ecNumber>
    </recommendedName>
</protein>
<reference evidence="8 10" key="1">
    <citation type="submission" date="2015-07" db="EMBL/GenBank/DDBJ databases">
        <title>Genome of Polaribacter dokdonenesis DSW-5, isolated from seawater off Dokdo in Korea.</title>
        <authorList>
            <person name="Yoon K."/>
            <person name="Song J.Y."/>
            <person name="Kim J.F."/>
        </authorList>
    </citation>
    <scope>NUCLEOTIDE SEQUENCE [LARGE SCALE GENOMIC DNA]</scope>
    <source>
        <strain evidence="8 10">DSW-5</strain>
    </source>
</reference>
<dbReference type="PANTHER" id="PTHR43304">
    <property type="entry name" value="PHYTOCHROME-LIKE PROTEIN CPH1"/>
    <property type="match status" value="1"/>
</dbReference>
<name>A0A0M9CHD2_9FLAO</name>
<dbReference type="InterPro" id="IPR003594">
    <property type="entry name" value="HATPase_dom"/>
</dbReference>
<keyword evidence="6" id="KW-0175">Coiled coil</keyword>
<dbReference type="EMBL" id="LGBR01000001">
    <property type="protein sequence ID" value="KOY52189.1"/>
    <property type="molecule type" value="Genomic_DNA"/>
</dbReference>
<keyword evidence="5 8" id="KW-0418">Kinase</keyword>
<dbReference type="GO" id="GO:0000155">
    <property type="term" value="F:phosphorelay sensor kinase activity"/>
    <property type="evidence" value="ECO:0007669"/>
    <property type="project" value="InterPro"/>
</dbReference>
<dbReference type="Gene3D" id="3.30.565.10">
    <property type="entry name" value="Histidine kinase-like ATPase, C-terminal domain"/>
    <property type="match status" value="1"/>
</dbReference>
<dbReference type="OrthoDB" id="9781208at2"/>
<gene>
    <name evidence="8" type="ORF">I602_1749</name>
    <name evidence="9" type="ORF">SAMN05444353_0015</name>
</gene>
<evidence type="ECO:0000259" key="7">
    <source>
        <dbReference type="PROSITE" id="PS50109"/>
    </source>
</evidence>
<dbReference type="SMART" id="SM00388">
    <property type="entry name" value="HisKA"/>
    <property type="match status" value="1"/>
</dbReference>